<proteinExistence type="predicted"/>
<sequence>MVGIYTQSRTLFNPHQNRYGQFECTYRANPGWSVSIANVQTRLYPQTTTSFRSSDPSGNTEIDPVQLIIARQDPLRPTDHGHEFSTRKGKLTLSHPLWRVGRSDSTFYRGPLMIDLAGDNIPGVTREGDFGEINLQYGTKAIKESIPTKMAANVTQLIAETLIDRPKLPGGDFFRDPRSVLVARKHGDEYLNWVFGVVPTVSDLLKLCQAIIDFDKNLKQLLRDDGQYIRRRFDFPVSRSSRIIATEGDSIPTGAHLFGGIGGSYVNTNFFKTYEDGRGTASLTEERSERYYFTGAFSYYLASVSSPGGAIARGAEYARLLLGVQGLTLDLAYQLVPFSWLLDWFANVGDITSNATAFQNNNLVLRWGYLMRETRIKRIYRHPGIRFVTGPTGPITQTEEFTQKLRVKATPYGFGLNPNSFSESQWAILIALGLTKNNRSLL</sequence>
<protein>
    <submittedName>
        <fullName evidence="1">Uncharacterized protein</fullName>
    </submittedName>
</protein>
<evidence type="ECO:0000313" key="1">
    <source>
        <dbReference type="EMBL" id="QDH89734.1"/>
    </source>
</evidence>
<name>A0A514D7Y5_9VIRU</name>
<dbReference type="EMBL" id="MN035002">
    <property type="protein sequence ID" value="QDH89734.1"/>
    <property type="molecule type" value="Genomic_RNA"/>
</dbReference>
<reference evidence="1" key="1">
    <citation type="submission" date="2019-05" db="EMBL/GenBank/DDBJ databases">
        <title>Metatranscriptomic reconstruction reveals RNA viruses with the potential to shape carbon cycling in soil.</title>
        <authorList>
            <person name="Starr E.P."/>
            <person name="Nuccio E."/>
            <person name="Pett-Ridge J."/>
            <person name="Banfield J.F."/>
            <person name="Firestone M.K."/>
        </authorList>
    </citation>
    <scope>NUCLEOTIDE SEQUENCE</scope>
    <source>
        <strain evidence="1">H2_Rhizo_Litter_49_scaffold_1370</strain>
    </source>
</reference>
<organism evidence="1">
    <name type="scientific">Leviviridae sp</name>
    <dbReference type="NCBI Taxonomy" id="2027243"/>
    <lineage>
        <taxon>Viruses</taxon>
        <taxon>Riboviria</taxon>
        <taxon>Orthornavirae</taxon>
        <taxon>Lenarviricota</taxon>
        <taxon>Leviviricetes</taxon>
        <taxon>Norzivirales</taxon>
        <taxon>Fiersviridae</taxon>
    </lineage>
</organism>
<gene>
    <name evidence="1" type="ORF">H2RhizoLitter491370_000003</name>
</gene>
<accession>A0A514D7Y5</accession>